<dbReference type="AlphaFoldDB" id="A4GJL3"/>
<reference evidence="3" key="1">
    <citation type="journal article" date="2007" name="Environ. Microbiol.">
        <title>Proteorhodopsin photosystem gene clusters exhibit co-evolutionary trends and shared ancestry among diverse marine microbial phyla.</title>
        <authorList>
            <person name="McCarren J."/>
            <person name="Delong E.F."/>
        </authorList>
    </citation>
    <scope>NUCLEOTIDE SEQUENCE</scope>
</reference>
<evidence type="ECO:0000256" key="1">
    <source>
        <dbReference type="SAM" id="Phobius"/>
    </source>
</evidence>
<organism evidence="3">
    <name type="scientific">uncultured marine bacterium HF10_12C08</name>
    <dbReference type="NCBI Taxonomy" id="415444"/>
    <lineage>
        <taxon>Bacteria</taxon>
        <taxon>environmental samples</taxon>
    </lineage>
</organism>
<evidence type="ECO:0000259" key="2">
    <source>
        <dbReference type="Pfam" id="PF04116"/>
    </source>
</evidence>
<feature type="transmembrane region" description="Helical" evidence="1">
    <location>
        <begin position="15"/>
        <end position="32"/>
    </location>
</feature>
<dbReference type="GO" id="GO:0008610">
    <property type="term" value="P:lipid biosynthetic process"/>
    <property type="evidence" value="ECO:0007669"/>
    <property type="project" value="InterPro"/>
</dbReference>
<accession>A4GJL3</accession>
<feature type="transmembrane region" description="Helical" evidence="1">
    <location>
        <begin position="39"/>
        <end position="56"/>
    </location>
</feature>
<gene>
    <name evidence="3" type="ORF">ALOHA_HF1012C08.0012</name>
</gene>
<proteinExistence type="predicted"/>
<keyword evidence="1" id="KW-1133">Transmembrane helix</keyword>
<dbReference type="GO" id="GO:0016491">
    <property type="term" value="F:oxidoreductase activity"/>
    <property type="evidence" value="ECO:0007669"/>
    <property type="project" value="InterPro"/>
</dbReference>
<feature type="transmembrane region" description="Helical" evidence="1">
    <location>
        <begin position="109"/>
        <end position="136"/>
    </location>
</feature>
<dbReference type="EMBL" id="EF107102">
    <property type="protein sequence ID" value="ABL97308.1"/>
    <property type="molecule type" value="Genomic_DNA"/>
</dbReference>
<evidence type="ECO:0000313" key="3">
    <source>
        <dbReference type="EMBL" id="ABL97308.1"/>
    </source>
</evidence>
<dbReference type="Pfam" id="PF04116">
    <property type="entry name" value="FA_hydroxylase"/>
    <property type="match status" value="1"/>
</dbReference>
<sequence>MYMLSVFKNYFSHSTIYGFFIMAFVGMYYIVSNGMLSEYLFWFFIPIILAPFYEWYVHKYQLHRELTKKEGWYRRYQIILHHGHHRDPDNIKLQFAPWRYLIYTYGQVYLLYSLILWSFPAAMVPFTGHLVYHLWYEWIHLAHHSKEYKPVSIIGKKLRDAHMSHHFHNENYNWGITNMIGDYFFGTLKDNKTIEKSTTAKSIAGYTD</sequence>
<dbReference type="GO" id="GO:0005506">
    <property type="term" value="F:iron ion binding"/>
    <property type="evidence" value="ECO:0007669"/>
    <property type="project" value="InterPro"/>
</dbReference>
<feature type="domain" description="Fatty acid hydroxylase" evidence="2">
    <location>
        <begin position="44"/>
        <end position="187"/>
    </location>
</feature>
<keyword evidence="1" id="KW-0472">Membrane</keyword>
<protein>
    <recommendedName>
        <fullName evidence="2">Fatty acid hydroxylase domain-containing protein</fullName>
    </recommendedName>
</protein>
<keyword evidence="1" id="KW-0812">Transmembrane</keyword>
<dbReference type="InterPro" id="IPR006694">
    <property type="entry name" value="Fatty_acid_hydroxylase"/>
</dbReference>
<name>A4GJL3_9BACT</name>